<dbReference type="OrthoDB" id="2426273at2759"/>
<sequence length="625" mass="69973">MDYLPRITVRPSHERLQVPSLEGLITAQLSNSDGSLAVSYSLETHRNGVLEQKDEEIATLYNLFSRTLTQFLATTDSEGKRLIPASTESHGVTTIPIGPVSHVLTRLSKEHFKGGTEGPTNNSGQNERVVELLQRAMTHLQIYRDVLTKSPSAIQNRASQLSQSELAILSVQCLVETLYDMTLPQLRLTAAYSIAKPYPFWTDNALVNKLLHDSGWDESRTSSLPKDVRFRYYLSFLTTGAPELKRRRSSVYFKERYSPVHVSGNCSCDRLSVDLNTDDTTVANPYFNLMTFSPVGGHRHCLKLETQKLPSEKDASLAFVAFSHLRSDGLGSSDENVLPRCQVEYLQDLSNRMLPEENHPVPFYIDTLCVPTKGVAKAAALRNMQRVFESARKVLGLDIGLSATAVSSLPQECLTHIRYSSFMQRLYTVAECSVALDMYFHFQGSVLVSLKDLISVYDNNEEFPLLSTVSFKDRGRNTLTPEDFDDLSLALTWLSDDLHVLKMYSKGQLDGPLPNIDVDMVFPLVSEDWSTSRELHGVYYLRRLLRLGFLALPQMRYFAQPTEAAVLDEVASKILEAYRATLSGSGSAAMTSVRLLPSQARERSAVNCVLDRLGKLYKLTSTLQL</sequence>
<dbReference type="VEuPathDB" id="FungiDB:PV07_03923"/>
<dbReference type="HOGENOM" id="CLU_437419_0_0_1"/>
<dbReference type="RefSeq" id="XP_016252587.1">
    <property type="nucleotide sequence ID" value="XM_016390685.1"/>
</dbReference>
<organism evidence="1 2">
    <name type="scientific">Cladophialophora immunda</name>
    <dbReference type="NCBI Taxonomy" id="569365"/>
    <lineage>
        <taxon>Eukaryota</taxon>
        <taxon>Fungi</taxon>
        <taxon>Dikarya</taxon>
        <taxon>Ascomycota</taxon>
        <taxon>Pezizomycotina</taxon>
        <taxon>Eurotiomycetes</taxon>
        <taxon>Chaetothyriomycetidae</taxon>
        <taxon>Chaetothyriales</taxon>
        <taxon>Herpotrichiellaceae</taxon>
        <taxon>Cladophialophora</taxon>
    </lineage>
</organism>
<name>A0A0D1ZW18_9EURO</name>
<dbReference type="AlphaFoldDB" id="A0A0D1ZW18"/>
<evidence type="ECO:0000313" key="2">
    <source>
        <dbReference type="Proteomes" id="UP000054466"/>
    </source>
</evidence>
<gene>
    <name evidence="1" type="ORF">PV07_03923</name>
</gene>
<evidence type="ECO:0008006" key="3">
    <source>
        <dbReference type="Google" id="ProtNLM"/>
    </source>
</evidence>
<evidence type="ECO:0000313" key="1">
    <source>
        <dbReference type="EMBL" id="KIW32371.1"/>
    </source>
</evidence>
<proteinExistence type="predicted"/>
<reference evidence="1 2" key="1">
    <citation type="submission" date="2015-01" db="EMBL/GenBank/DDBJ databases">
        <title>The Genome Sequence of Cladophialophora immunda CBS83496.</title>
        <authorList>
            <consortium name="The Broad Institute Genomics Platform"/>
            <person name="Cuomo C."/>
            <person name="de Hoog S."/>
            <person name="Gorbushina A."/>
            <person name="Stielow B."/>
            <person name="Teixiera M."/>
            <person name="Abouelleil A."/>
            <person name="Chapman S.B."/>
            <person name="Priest M."/>
            <person name="Young S.K."/>
            <person name="Wortman J."/>
            <person name="Nusbaum C."/>
            <person name="Birren B."/>
        </authorList>
    </citation>
    <scope>NUCLEOTIDE SEQUENCE [LARGE SCALE GENOMIC DNA]</scope>
    <source>
        <strain evidence="1 2">CBS 83496</strain>
    </source>
</reference>
<dbReference type="EMBL" id="KN847041">
    <property type="protein sequence ID" value="KIW32371.1"/>
    <property type="molecule type" value="Genomic_DNA"/>
</dbReference>
<keyword evidence="2" id="KW-1185">Reference proteome</keyword>
<accession>A0A0D1ZW18</accession>
<dbReference type="PANTHER" id="PTHR39596:SF2">
    <property type="entry name" value="HET DOMAIN PROTEIN (AFU_ORTHOLOGUE AFUA_1G17550)-RELATED"/>
    <property type="match status" value="1"/>
</dbReference>
<protein>
    <recommendedName>
        <fullName evidence="3">Heterokaryon incompatibility domain-containing protein</fullName>
    </recommendedName>
</protein>
<dbReference type="Proteomes" id="UP000054466">
    <property type="component" value="Unassembled WGS sequence"/>
</dbReference>
<dbReference type="GeneID" id="27343117"/>
<dbReference type="PANTHER" id="PTHR39596">
    <property type="match status" value="1"/>
</dbReference>